<keyword evidence="1 6" id="KW-0645">Protease</keyword>
<sequence>MKIVGKFILLAASIVGLFFLLNLVEWTNVFELKKNQDRLEVKIGKLVLNQVKDLYEVIEDDRIDSSLDSLFIPLLKENYISSKNYDLFLVKSTEVNAFALPDDKIIVTTGLINFLDSSNYLSAVLAHEIAHCEKNHVMRSLITNFGLDLLLSGSGTGEITNFITGQAFSRKLEKEADELAIDYLVEAKIDPHSIVKVMELFDVYLSSADDVSWVSSHPIPADRKKYLNQKIDRLDVDSSDFKNPIDSKTWVELQEMVSKYDTQD</sequence>
<dbReference type="RefSeq" id="WP_182497890.1">
    <property type="nucleotide sequence ID" value="NZ_BMKM01000001.1"/>
</dbReference>
<evidence type="ECO:0000313" key="9">
    <source>
        <dbReference type="Proteomes" id="UP000614460"/>
    </source>
</evidence>
<dbReference type="CDD" id="cd07332">
    <property type="entry name" value="M48C_Oma1_like"/>
    <property type="match status" value="1"/>
</dbReference>
<keyword evidence="5 6" id="KW-0482">Metalloprotease</keyword>
<dbReference type="InterPro" id="IPR001915">
    <property type="entry name" value="Peptidase_M48"/>
</dbReference>
<evidence type="ECO:0000256" key="4">
    <source>
        <dbReference type="ARBA" id="ARBA00022833"/>
    </source>
</evidence>
<proteinExistence type="inferred from homology"/>
<protein>
    <recommendedName>
        <fullName evidence="7">Peptidase M48 domain-containing protein</fullName>
    </recommendedName>
</protein>
<dbReference type="EMBL" id="BMKM01000001">
    <property type="protein sequence ID" value="GGE09949.1"/>
    <property type="molecule type" value="Genomic_DNA"/>
</dbReference>
<dbReference type="GO" id="GO:0051603">
    <property type="term" value="P:proteolysis involved in protein catabolic process"/>
    <property type="evidence" value="ECO:0007669"/>
    <property type="project" value="TreeGrafter"/>
</dbReference>
<dbReference type="PANTHER" id="PTHR22726:SF1">
    <property type="entry name" value="METALLOENDOPEPTIDASE OMA1, MITOCHONDRIAL"/>
    <property type="match status" value="1"/>
</dbReference>
<feature type="domain" description="Peptidase M48" evidence="7">
    <location>
        <begin position="68"/>
        <end position="228"/>
    </location>
</feature>
<comment type="similarity">
    <text evidence="6">Belongs to the peptidase M48 family.</text>
</comment>
<reference evidence="8" key="2">
    <citation type="submission" date="2020-09" db="EMBL/GenBank/DDBJ databases">
        <authorList>
            <person name="Sun Q."/>
            <person name="Zhou Y."/>
        </authorList>
    </citation>
    <scope>NUCLEOTIDE SEQUENCE</scope>
    <source>
        <strain evidence="8">CGMCC 1.15966</strain>
    </source>
</reference>
<evidence type="ECO:0000256" key="2">
    <source>
        <dbReference type="ARBA" id="ARBA00022723"/>
    </source>
</evidence>
<name>A0A8H9FY82_9SPHI</name>
<evidence type="ECO:0000256" key="1">
    <source>
        <dbReference type="ARBA" id="ARBA00022670"/>
    </source>
</evidence>
<dbReference type="GO" id="GO:0046872">
    <property type="term" value="F:metal ion binding"/>
    <property type="evidence" value="ECO:0007669"/>
    <property type="project" value="UniProtKB-KW"/>
</dbReference>
<dbReference type="AlphaFoldDB" id="A0A8H9FY82"/>
<keyword evidence="2" id="KW-0479">Metal-binding</keyword>
<dbReference type="Gene3D" id="3.30.2010.10">
    <property type="entry name" value="Metalloproteases ('zincins'), catalytic domain"/>
    <property type="match status" value="1"/>
</dbReference>
<evidence type="ECO:0000259" key="7">
    <source>
        <dbReference type="Pfam" id="PF01435"/>
    </source>
</evidence>
<dbReference type="Pfam" id="PF01435">
    <property type="entry name" value="Peptidase_M48"/>
    <property type="match status" value="1"/>
</dbReference>
<evidence type="ECO:0000313" key="8">
    <source>
        <dbReference type="EMBL" id="GGE09949.1"/>
    </source>
</evidence>
<dbReference type="Proteomes" id="UP000614460">
    <property type="component" value="Unassembled WGS sequence"/>
</dbReference>
<reference evidence="8" key="1">
    <citation type="journal article" date="2014" name="Int. J. Syst. Evol. Microbiol.">
        <title>Complete genome sequence of Corynebacterium casei LMG S-19264T (=DSM 44701T), isolated from a smear-ripened cheese.</title>
        <authorList>
            <consortium name="US DOE Joint Genome Institute (JGI-PGF)"/>
            <person name="Walter F."/>
            <person name="Albersmeier A."/>
            <person name="Kalinowski J."/>
            <person name="Ruckert C."/>
        </authorList>
    </citation>
    <scope>NUCLEOTIDE SEQUENCE</scope>
    <source>
        <strain evidence="8">CGMCC 1.15966</strain>
    </source>
</reference>
<keyword evidence="4 6" id="KW-0862">Zinc</keyword>
<dbReference type="PANTHER" id="PTHR22726">
    <property type="entry name" value="METALLOENDOPEPTIDASE OMA1"/>
    <property type="match status" value="1"/>
</dbReference>
<evidence type="ECO:0000256" key="6">
    <source>
        <dbReference type="RuleBase" id="RU003983"/>
    </source>
</evidence>
<evidence type="ECO:0000256" key="5">
    <source>
        <dbReference type="ARBA" id="ARBA00023049"/>
    </source>
</evidence>
<comment type="caution">
    <text evidence="8">The sequence shown here is derived from an EMBL/GenBank/DDBJ whole genome shotgun (WGS) entry which is preliminary data.</text>
</comment>
<dbReference type="InterPro" id="IPR051156">
    <property type="entry name" value="Mito/Outer_Membr_Metalloprot"/>
</dbReference>
<dbReference type="GO" id="GO:0004222">
    <property type="term" value="F:metalloendopeptidase activity"/>
    <property type="evidence" value="ECO:0007669"/>
    <property type="project" value="InterPro"/>
</dbReference>
<organism evidence="8 9">
    <name type="scientific">Sphingobacterium cellulitidis</name>
    <dbReference type="NCBI Taxonomy" id="1768011"/>
    <lineage>
        <taxon>Bacteria</taxon>
        <taxon>Pseudomonadati</taxon>
        <taxon>Bacteroidota</taxon>
        <taxon>Sphingobacteriia</taxon>
        <taxon>Sphingobacteriales</taxon>
        <taxon>Sphingobacteriaceae</taxon>
        <taxon>Sphingobacterium</taxon>
    </lineage>
</organism>
<comment type="cofactor">
    <cofactor evidence="6">
        <name>Zn(2+)</name>
        <dbReference type="ChEBI" id="CHEBI:29105"/>
    </cofactor>
    <text evidence="6">Binds 1 zinc ion per subunit.</text>
</comment>
<keyword evidence="9" id="KW-1185">Reference proteome</keyword>
<dbReference type="GO" id="GO:0016020">
    <property type="term" value="C:membrane"/>
    <property type="evidence" value="ECO:0007669"/>
    <property type="project" value="TreeGrafter"/>
</dbReference>
<keyword evidence="3 6" id="KW-0378">Hydrolase</keyword>
<gene>
    <name evidence="8" type="ORF">GCM10011516_04600</name>
</gene>
<evidence type="ECO:0000256" key="3">
    <source>
        <dbReference type="ARBA" id="ARBA00022801"/>
    </source>
</evidence>
<accession>A0A8H9FY82</accession>